<proteinExistence type="predicted"/>
<dbReference type="RefSeq" id="WP_241036725.1">
    <property type="nucleotide sequence ID" value="NZ_BAAAJF010000039.1"/>
</dbReference>
<accession>A0ABS9TDS7</accession>
<dbReference type="EMBL" id="JAKXMK010000010">
    <property type="protein sequence ID" value="MCH6166705.1"/>
    <property type="molecule type" value="Genomic_DNA"/>
</dbReference>
<name>A0ABS9TDS7_9PSEU</name>
<sequence>MADEVVERRLRTTGAGDHRGRIVAAVKKYSVDDQRIMASWAADCAERVLPHFERAHPTDRRPRDAIGACRRWVDTGVFSMAAIRGASLAAHAAARSATGDDPACFAARAAGQAVATAHVPQHAFGGSYYALKALAAANPQDAEAAVRDEHEWQMNRLPEMLGQEARKRVVIEMRRTRVFVTVKKDEDF</sequence>
<dbReference type="Proteomes" id="UP001299970">
    <property type="component" value="Unassembled WGS sequence"/>
</dbReference>
<evidence type="ECO:0000259" key="1">
    <source>
        <dbReference type="Pfam" id="PF21805"/>
    </source>
</evidence>
<keyword evidence="3" id="KW-1185">Reference proteome</keyword>
<gene>
    <name evidence="2" type="ORF">MMF94_13535</name>
</gene>
<organism evidence="2 3">
    <name type="scientific">Pseudonocardia alaniniphila</name>
    <dbReference type="NCBI Taxonomy" id="75291"/>
    <lineage>
        <taxon>Bacteria</taxon>
        <taxon>Bacillati</taxon>
        <taxon>Actinomycetota</taxon>
        <taxon>Actinomycetes</taxon>
        <taxon>Pseudonocardiales</taxon>
        <taxon>Pseudonocardiaceae</taxon>
        <taxon>Pseudonocardia</taxon>
    </lineage>
</organism>
<evidence type="ECO:0000313" key="2">
    <source>
        <dbReference type="EMBL" id="MCH6166705.1"/>
    </source>
</evidence>
<evidence type="ECO:0000313" key="3">
    <source>
        <dbReference type="Proteomes" id="UP001299970"/>
    </source>
</evidence>
<feature type="domain" description="Imm-5-like" evidence="1">
    <location>
        <begin position="28"/>
        <end position="159"/>
    </location>
</feature>
<dbReference type="InterPro" id="IPR048667">
    <property type="entry name" value="Imm5-like"/>
</dbReference>
<dbReference type="Pfam" id="PF21805">
    <property type="entry name" value="Imm5_like"/>
    <property type="match status" value="1"/>
</dbReference>
<reference evidence="2 3" key="1">
    <citation type="submission" date="2022-03" db="EMBL/GenBank/DDBJ databases">
        <title>Pseudonocardia alaer sp. nov., a novel actinomycete isolated from reed forest soil.</title>
        <authorList>
            <person name="Wang L."/>
        </authorList>
    </citation>
    <scope>NUCLEOTIDE SEQUENCE [LARGE SCALE GENOMIC DNA]</scope>
    <source>
        <strain evidence="2 3">Y-16303</strain>
    </source>
</reference>
<protein>
    <recommendedName>
        <fullName evidence="1">Imm-5-like domain-containing protein</fullName>
    </recommendedName>
</protein>
<comment type="caution">
    <text evidence="2">The sequence shown here is derived from an EMBL/GenBank/DDBJ whole genome shotgun (WGS) entry which is preliminary data.</text>
</comment>